<dbReference type="Pfam" id="PF19741">
    <property type="entry name" value="DUF6230"/>
    <property type="match status" value="1"/>
</dbReference>
<accession>A0A0B9A609</accession>
<dbReference type="EMBL" id="JTJZ01000022">
    <property type="protein sequence ID" value="KHS50878.1"/>
    <property type="molecule type" value="Genomic_DNA"/>
</dbReference>
<reference evidence="1 2" key="1">
    <citation type="submission" date="2014-11" db="EMBL/GenBank/DDBJ databases">
        <title>Draft Genome Sequence of Brevibacterium linens AE038-8.</title>
        <authorList>
            <person name="Maizel D."/>
            <person name="Utturkar S.M."/>
            <person name="Brown S.D."/>
            <person name="Ferrero M."/>
            <person name="Rosen B.P."/>
        </authorList>
    </citation>
    <scope>NUCLEOTIDE SEQUENCE [LARGE SCALE GENOMIC DNA]</scope>
    <source>
        <strain evidence="1 2">AE038-8</strain>
    </source>
</reference>
<dbReference type="PATRIC" id="fig|1703.6.peg.2897"/>
<name>A0A0B9A609_BRELN</name>
<gene>
    <name evidence="1" type="ORF">AE0388_2950</name>
</gene>
<dbReference type="RefSeq" id="WP_039211616.1">
    <property type="nucleotide sequence ID" value="NZ_JBCLTJ010000001.1"/>
</dbReference>
<evidence type="ECO:0008006" key="3">
    <source>
        <dbReference type="Google" id="ProtNLM"/>
    </source>
</evidence>
<dbReference type="AlphaFoldDB" id="A0A0B9A609"/>
<dbReference type="OrthoDB" id="4238587at2"/>
<protein>
    <recommendedName>
        <fullName evidence="3">Cholesterol esterase</fullName>
    </recommendedName>
</protein>
<dbReference type="InterPro" id="IPR046198">
    <property type="entry name" value="DUF6230"/>
</dbReference>
<keyword evidence="2" id="KW-1185">Reference proteome</keyword>
<comment type="caution">
    <text evidence="1">The sequence shown here is derived from an EMBL/GenBank/DDBJ whole genome shotgun (WGS) entry which is preliminary data.</text>
</comment>
<sequence length="204" mass="21228">MKFRNPSLIRRLVSSHAGRIAMVAIPTGVVSAMLMGGVAQGAVPVSFAISGTQFKISSTELDGTGFSQYSGVAKDAEGAEHAVVTANIKNASLENLCQSAVQETPLGKVGILIKAGGKGEPATAKDLQIGMTGLEGDASFKNIRIGVDASDVNTKEKGSKGDFSQDADTVNIKDLKQDSWSTTASVFTLKDMSLKLTDGSEQCD</sequence>
<organism evidence="1 2">
    <name type="scientific">Brevibacterium linens</name>
    <dbReference type="NCBI Taxonomy" id="1703"/>
    <lineage>
        <taxon>Bacteria</taxon>
        <taxon>Bacillati</taxon>
        <taxon>Actinomycetota</taxon>
        <taxon>Actinomycetes</taxon>
        <taxon>Micrococcales</taxon>
        <taxon>Brevibacteriaceae</taxon>
        <taxon>Brevibacterium</taxon>
    </lineage>
</organism>
<evidence type="ECO:0000313" key="1">
    <source>
        <dbReference type="EMBL" id="KHS50878.1"/>
    </source>
</evidence>
<dbReference type="Proteomes" id="UP000031488">
    <property type="component" value="Unassembled WGS sequence"/>
</dbReference>
<proteinExistence type="predicted"/>
<dbReference type="STRING" id="1703.BLSMQ_0084"/>
<evidence type="ECO:0000313" key="2">
    <source>
        <dbReference type="Proteomes" id="UP000031488"/>
    </source>
</evidence>